<keyword evidence="3" id="KW-1185">Reference proteome</keyword>
<dbReference type="AlphaFoldDB" id="A0A3N4HQA0"/>
<evidence type="ECO:0000313" key="3">
    <source>
        <dbReference type="Proteomes" id="UP000275078"/>
    </source>
</evidence>
<accession>A0A3N4HQA0</accession>
<feature type="region of interest" description="Disordered" evidence="1">
    <location>
        <begin position="1"/>
        <end position="77"/>
    </location>
</feature>
<proteinExistence type="predicted"/>
<name>A0A3N4HQA0_ASCIM</name>
<organism evidence="2 3">
    <name type="scientific">Ascobolus immersus RN42</name>
    <dbReference type="NCBI Taxonomy" id="1160509"/>
    <lineage>
        <taxon>Eukaryota</taxon>
        <taxon>Fungi</taxon>
        <taxon>Dikarya</taxon>
        <taxon>Ascomycota</taxon>
        <taxon>Pezizomycotina</taxon>
        <taxon>Pezizomycetes</taxon>
        <taxon>Pezizales</taxon>
        <taxon>Ascobolaceae</taxon>
        <taxon>Ascobolus</taxon>
    </lineage>
</organism>
<sequence>MAKQAHNPLPSSDTSIRTIWHKISGRSKQPSQSPQAAPSRRSKLPSGTFTNSSPVNAKKISLPNDGKPIPRHRQHERSAILYNGTRTPLVRCYKLSSGGISNKFADNATVVYLPDDGKPIPREEPHWDAPTLPDDILGFKGEFLDSDEILGVAKDKRVVQELEYHGSKEEVFIQPLLRFSFEADESERESESDGTNTTEGSTRSVMLHQNKTLLLDEFEDFEGSFW</sequence>
<protein>
    <submittedName>
        <fullName evidence="2">Uncharacterized protein</fullName>
    </submittedName>
</protein>
<gene>
    <name evidence="2" type="ORF">BJ508DRAFT_12401</name>
</gene>
<evidence type="ECO:0000256" key="1">
    <source>
        <dbReference type="SAM" id="MobiDB-lite"/>
    </source>
</evidence>
<feature type="compositionally biased region" description="Polar residues" evidence="1">
    <location>
        <begin position="45"/>
        <end position="55"/>
    </location>
</feature>
<reference evidence="2 3" key="1">
    <citation type="journal article" date="2018" name="Nat. Ecol. Evol.">
        <title>Pezizomycetes genomes reveal the molecular basis of ectomycorrhizal truffle lifestyle.</title>
        <authorList>
            <person name="Murat C."/>
            <person name="Payen T."/>
            <person name="Noel B."/>
            <person name="Kuo A."/>
            <person name="Morin E."/>
            <person name="Chen J."/>
            <person name="Kohler A."/>
            <person name="Krizsan K."/>
            <person name="Balestrini R."/>
            <person name="Da Silva C."/>
            <person name="Montanini B."/>
            <person name="Hainaut M."/>
            <person name="Levati E."/>
            <person name="Barry K.W."/>
            <person name="Belfiori B."/>
            <person name="Cichocki N."/>
            <person name="Clum A."/>
            <person name="Dockter R.B."/>
            <person name="Fauchery L."/>
            <person name="Guy J."/>
            <person name="Iotti M."/>
            <person name="Le Tacon F."/>
            <person name="Lindquist E.A."/>
            <person name="Lipzen A."/>
            <person name="Malagnac F."/>
            <person name="Mello A."/>
            <person name="Molinier V."/>
            <person name="Miyauchi S."/>
            <person name="Poulain J."/>
            <person name="Riccioni C."/>
            <person name="Rubini A."/>
            <person name="Sitrit Y."/>
            <person name="Splivallo R."/>
            <person name="Traeger S."/>
            <person name="Wang M."/>
            <person name="Zifcakova L."/>
            <person name="Wipf D."/>
            <person name="Zambonelli A."/>
            <person name="Paolocci F."/>
            <person name="Nowrousian M."/>
            <person name="Ottonello S."/>
            <person name="Baldrian P."/>
            <person name="Spatafora J.W."/>
            <person name="Henrissat B."/>
            <person name="Nagy L.G."/>
            <person name="Aury J.M."/>
            <person name="Wincker P."/>
            <person name="Grigoriev I.V."/>
            <person name="Bonfante P."/>
            <person name="Martin F.M."/>
        </authorList>
    </citation>
    <scope>NUCLEOTIDE SEQUENCE [LARGE SCALE GENOMIC DNA]</scope>
    <source>
        <strain evidence="2 3">RN42</strain>
    </source>
</reference>
<dbReference type="Proteomes" id="UP000275078">
    <property type="component" value="Unassembled WGS sequence"/>
</dbReference>
<dbReference type="EMBL" id="ML119753">
    <property type="protein sequence ID" value="RPA76005.1"/>
    <property type="molecule type" value="Genomic_DNA"/>
</dbReference>
<feature type="compositionally biased region" description="Polar residues" evidence="1">
    <location>
        <begin position="26"/>
        <end position="36"/>
    </location>
</feature>
<feature type="compositionally biased region" description="Polar residues" evidence="1">
    <location>
        <begin position="194"/>
        <end position="204"/>
    </location>
</feature>
<evidence type="ECO:0000313" key="2">
    <source>
        <dbReference type="EMBL" id="RPA76005.1"/>
    </source>
</evidence>
<feature type="region of interest" description="Disordered" evidence="1">
    <location>
        <begin position="184"/>
        <end position="204"/>
    </location>
</feature>